<dbReference type="GO" id="GO:0003676">
    <property type="term" value="F:nucleic acid binding"/>
    <property type="evidence" value="ECO:0007669"/>
    <property type="project" value="InterPro"/>
</dbReference>
<dbReference type="STRING" id="76947.GCA_002080435_00795"/>
<organism evidence="1 2">
    <name type="scientific">Sphingobium herbicidovorans (strain ATCC 700291 / DSM 11019 / CCUG 56400 / KCTC 2939 / LMG 18315 / NBRC 16415 / MH)</name>
    <name type="common">Sphingomonas herbicidovorans</name>
    <dbReference type="NCBI Taxonomy" id="1219045"/>
    <lineage>
        <taxon>Bacteria</taxon>
        <taxon>Pseudomonadati</taxon>
        <taxon>Pseudomonadota</taxon>
        <taxon>Alphaproteobacteria</taxon>
        <taxon>Sphingomonadales</taxon>
        <taxon>Sphingomonadaceae</taxon>
        <taxon>Sphingobium</taxon>
    </lineage>
</organism>
<gene>
    <name evidence="1" type="ORF">BV98_000224</name>
</gene>
<reference evidence="1" key="1">
    <citation type="submission" date="2014-08" db="EMBL/GenBank/DDBJ databases">
        <title>Draft genome sequences of Sphingobium herbicidovorans.</title>
        <authorList>
            <person name="Gan H.M."/>
            <person name="Gan H.Y."/>
            <person name="Savka M.A."/>
        </authorList>
    </citation>
    <scope>NUCLEOTIDE SEQUENCE [LARGE SCALE GENOMIC DNA]</scope>
    <source>
        <strain evidence="1">NBRC 16415</strain>
    </source>
</reference>
<dbReference type="PATRIC" id="fig|1219045.3.peg.227"/>
<name>A0A086PF05_SPHHM</name>
<proteinExistence type="predicted"/>
<dbReference type="SUPFAM" id="SSF53098">
    <property type="entry name" value="Ribonuclease H-like"/>
    <property type="match status" value="1"/>
</dbReference>
<dbReference type="Gene3D" id="3.30.420.10">
    <property type="entry name" value="Ribonuclease H-like superfamily/Ribonuclease H"/>
    <property type="match status" value="1"/>
</dbReference>
<dbReference type="InterPro" id="IPR036397">
    <property type="entry name" value="RNaseH_sf"/>
</dbReference>
<dbReference type="RefSeq" id="WP_051907943.1">
    <property type="nucleotide sequence ID" value="NZ_BCZD01000001.1"/>
</dbReference>
<accession>A0A086PF05</accession>
<dbReference type="InterPro" id="IPR012337">
    <property type="entry name" value="RNaseH-like_sf"/>
</dbReference>
<dbReference type="EMBL" id="JFZA02000001">
    <property type="protein sequence ID" value="KFG91973.1"/>
    <property type="molecule type" value="Genomic_DNA"/>
</dbReference>
<dbReference type="Proteomes" id="UP000024284">
    <property type="component" value="Unassembled WGS sequence"/>
</dbReference>
<evidence type="ECO:0000313" key="1">
    <source>
        <dbReference type="EMBL" id="KFG91973.1"/>
    </source>
</evidence>
<evidence type="ECO:0000313" key="2">
    <source>
        <dbReference type="Proteomes" id="UP000024284"/>
    </source>
</evidence>
<protein>
    <recommendedName>
        <fullName evidence="3">Exonuclease</fullName>
    </recommendedName>
</protein>
<comment type="caution">
    <text evidence="1">The sequence shown here is derived from an EMBL/GenBank/DDBJ whole genome shotgun (WGS) entry which is preliminary data.</text>
</comment>
<dbReference type="AlphaFoldDB" id="A0A086PF05"/>
<keyword evidence="2" id="KW-1185">Reference proteome</keyword>
<dbReference type="eggNOG" id="COG0847">
    <property type="taxonomic scope" value="Bacteria"/>
</dbReference>
<evidence type="ECO:0008006" key="3">
    <source>
        <dbReference type="Google" id="ProtNLM"/>
    </source>
</evidence>
<sequence length="186" mass="20323">MTILAIDFEASCLPRHGRSFPIEVGVAVDGWSQSWLIRPHESWRGWDWTAQAQALHGLTLERLYREGLPAKAVFDRLVAAVDGRRVVADSHIDQYWLETLSRAAGESAPFAIDHVSCLLDEYGARDDRIVAAVAHADARHPSRHRAASDAAWLSTLLGHVVPGSAAPMPPIMAMPRAASIGYGNNL</sequence>